<dbReference type="STRING" id="228230.RMCC_0601"/>
<evidence type="ECO:0000313" key="3">
    <source>
        <dbReference type="EMBL" id="GAS93635.1"/>
    </source>
</evidence>
<dbReference type="RefSeq" id="WP_084394981.1">
    <property type="nucleotide sequence ID" value="NZ_BCSY01000020.1"/>
</dbReference>
<protein>
    <recommendedName>
        <fullName evidence="2">DUF2510 domain-containing protein</fullName>
    </recommendedName>
</protein>
<dbReference type="EMBL" id="BCSY01000020">
    <property type="protein sequence ID" value="GAS93635.1"/>
    <property type="molecule type" value="Genomic_DNA"/>
</dbReference>
<dbReference type="Pfam" id="PF10708">
    <property type="entry name" value="DUF2510"/>
    <property type="match status" value="1"/>
</dbReference>
<feature type="domain" description="DUF2510" evidence="2">
    <location>
        <begin position="9"/>
        <end position="40"/>
    </location>
</feature>
<feature type="transmembrane region" description="Helical" evidence="1">
    <location>
        <begin position="72"/>
        <end position="91"/>
    </location>
</feature>
<reference evidence="4" key="2">
    <citation type="submission" date="2016-02" db="EMBL/GenBank/DDBJ databases">
        <title>Draft genome sequence of five rapidly growing Mycobacterium species.</title>
        <authorList>
            <person name="Katahira K."/>
            <person name="Gotou Y."/>
            <person name="Iida K."/>
            <person name="Ogura Y."/>
            <person name="Hayashi T."/>
        </authorList>
    </citation>
    <scope>NUCLEOTIDE SEQUENCE [LARGE SCALE GENOMIC DNA]</scope>
    <source>
        <strain evidence="4">JCM15298</strain>
    </source>
</reference>
<evidence type="ECO:0000259" key="2">
    <source>
        <dbReference type="Pfam" id="PF10708"/>
    </source>
</evidence>
<evidence type="ECO:0000313" key="4">
    <source>
        <dbReference type="Proteomes" id="UP000069443"/>
    </source>
</evidence>
<name>A0A124E1H2_MYCCR</name>
<keyword evidence="1" id="KW-1133">Transmembrane helix</keyword>
<keyword evidence="1" id="KW-0812">Transmembrane</keyword>
<dbReference type="OrthoDB" id="4463773at2"/>
<gene>
    <name evidence="3" type="ORF">RMCC_0601</name>
</gene>
<organism evidence="3 4">
    <name type="scientific">Mycolicibacterium canariasense</name>
    <name type="common">Mycobacterium canariasense</name>
    <dbReference type="NCBI Taxonomy" id="228230"/>
    <lineage>
        <taxon>Bacteria</taxon>
        <taxon>Bacillati</taxon>
        <taxon>Actinomycetota</taxon>
        <taxon>Actinomycetes</taxon>
        <taxon>Mycobacteriales</taxon>
        <taxon>Mycobacteriaceae</taxon>
        <taxon>Mycolicibacterium</taxon>
    </lineage>
</organism>
<accession>A0A124E1H2</accession>
<dbReference type="Proteomes" id="UP000069443">
    <property type="component" value="Unassembled WGS sequence"/>
</dbReference>
<sequence>MTQNADTPPGWFPDPITGGVRWWDGHQWTEHRQPVPQQAHPYPPGAPAPYVPPQWVHDVAAAQARHKKRTRVLAVIAAVVLLAGGVGWYFLAQNTSSTDWYQEGYDVGYHKAGALGSMGQAPEDACRLALIGKINLGDNPRLRRNRELRRGCVQGVQDYVRDHGPMPGLR</sequence>
<reference evidence="4" key="1">
    <citation type="journal article" date="2016" name="Genome Announc.">
        <title>Draft Genome Sequences of Five Rapidly Growing Mycobacterium Species, M. thermoresistibile, M. fortuitum subsp. acetamidolyticum, M. canariasense, M. brisbanense, and M. novocastrense.</title>
        <authorList>
            <person name="Katahira K."/>
            <person name="Ogura Y."/>
            <person name="Gotoh Y."/>
            <person name="Hayashi T."/>
        </authorList>
    </citation>
    <scope>NUCLEOTIDE SEQUENCE [LARGE SCALE GENOMIC DNA]</scope>
    <source>
        <strain evidence="4">JCM15298</strain>
    </source>
</reference>
<keyword evidence="1" id="KW-0472">Membrane</keyword>
<comment type="caution">
    <text evidence="3">The sequence shown here is derived from an EMBL/GenBank/DDBJ whole genome shotgun (WGS) entry which is preliminary data.</text>
</comment>
<dbReference type="AlphaFoldDB" id="A0A124E1H2"/>
<dbReference type="InterPro" id="IPR018929">
    <property type="entry name" value="DUF2510"/>
</dbReference>
<keyword evidence="4" id="KW-1185">Reference proteome</keyword>
<proteinExistence type="predicted"/>
<evidence type="ECO:0000256" key="1">
    <source>
        <dbReference type="SAM" id="Phobius"/>
    </source>
</evidence>